<keyword evidence="5" id="KW-0333">Golgi apparatus</keyword>
<feature type="transmembrane region" description="Helical" evidence="8">
    <location>
        <begin position="166"/>
        <end position="183"/>
    </location>
</feature>
<sequence length="415" mass="43050">MWDGLLLLLLLSLVMAGASFAAGILPLSFALTPRQLRLITALGTGVLVGTALIVIIPEGVETLYAASGSDHGHNANVAARGLALAREWPKEDRSIIARDSPVAAALEVNANTHPGFRSGPDDGFQTAPQAEGSNPASSDPGHEPGVVVTPPSAPSPAPEPVDREPHVWIGVSMIFGFILMYLIDTLPRHLHKSSRPQSFQINLNSFSFTNGMPPGDAPEPIAETAQAPTSRPSSTTIGLVIHAAADGIALGASSTSSSNLSFIIFLALMIHKAPAAFGLTSVLLKQGLSKRTARTHLIVFSAAAPIGAIFTFLAIHGFGYGGDVESASTEFFTGTLLLFSGGTFLYVAMHTLAGSHSAHGQGESGMNGYAGVPMEEGYGGSPPATKSVEERGVSDILVTVGGMLLPLLTQFGHVH</sequence>
<evidence type="ECO:0000313" key="12">
    <source>
        <dbReference type="Proteomes" id="UP000230605"/>
    </source>
</evidence>
<dbReference type="GO" id="GO:0046873">
    <property type="term" value="F:metal ion transmembrane transporter activity"/>
    <property type="evidence" value="ECO:0007669"/>
    <property type="project" value="InterPro"/>
</dbReference>
<protein>
    <recommendedName>
        <fullName evidence="14">Zinc transporter ZIP9</fullName>
    </recommendedName>
</protein>
<evidence type="ECO:0008006" key="14">
    <source>
        <dbReference type="Google" id="ProtNLM"/>
    </source>
</evidence>
<comment type="subcellular location">
    <subcellularLocation>
        <location evidence="1">Endomembrane system</location>
        <topology evidence="1">Multi-pass membrane protein</topology>
    </subcellularLocation>
    <subcellularLocation>
        <location evidence="2">Golgi apparatus membrane</location>
    </subcellularLocation>
</comment>
<dbReference type="InterPro" id="IPR003689">
    <property type="entry name" value="ZIP"/>
</dbReference>
<dbReference type="Pfam" id="PF02535">
    <property type="entry name" value="Zip"/>
    <property type="match status" value="1"/>
</dbReference>
<evidence type="ECO:0000256" key="2">
    <source>
        <dbReference type="ARBA" id="ARBA00004394"/>
    </source>
</evidence>
<keyword evidence="13" id="KW-1185">Reference proteome</keyword>
<feature type="chain" id="PRO_5013720792" description="Zinc transporter ZIP9" evidence="9">
    <location>
        <begin position="22"/>
        <end position="415"/>
    </location>
</feature>
<dbReference type="PANTHER" id="PTHR16133:SF0">
    <property type="entry name" value="ZINC_IRON REGULATED TRANSPORTER-RELATED PROTEIN 102B, ISOFORM E"/>
    <property type="match status" value="1"/>
</dbReference>
<keyword evidence="6 8" id="KW-0472">Membrane</keyword>
<name>A0A2G5HNZ0_CERBT</name>
<keyword evidence="3 8" id="KW-0812">Transmembrane</keyword>
<feature type="transmembrane region" description="Helical" evidence="8">
    <location>
        <begin position="296"/>
        <end position="319"/>
    </location>
</feature>
<evidence type="ECO:0000256" key="5">
    <source>
        <dbReference type="ARBA" id="ARBA00023034"/>
    </source>
</evidence>
<feature type="transmembrane region" description="Helical" evidence="8">
    <location>
        <begin position="37"/>
        <end position="56"/>
    </location>
</feature>
<dbReference type="PANTHER" id="PTHR16133">
    <property type="entry name" value="SOLUTE CARRIER FAMILY 39 ZINC TRANSPORTER , MEMBER 9-RELATED"/>
    <property type="match status" value="1"/>
</dbReference>
<evidence type="ECO:0000256" key="6">
    <source>
        <dbReference type="ARBA" id="ARBA00023136"/>
    </source>
</evidence>
<accession>A0A2G5HNZ0</accession>
<dbReference type="Proteomes" id="UP000230605">
    <property type="component" value="Chromosome 6"/>
</dbReference>
<dbReference type="Proteomes" id="UP001302367">
    <property type="component" value="Chromosome 6"/>
</dbReference>
<dbReference type="EMBL" id="CP134189">
    <property type="protein sequence ID" value="WPB05462.1"/>
    <property type="molecule type" value="Genomic_DNA"/>
</dbReference>
<dbReference type="EMBL" id="LKMD01000104">
    <property type="protein sequence ID" value="PIA94250.1"/>
    <property type="molecule type" value="Genomic_DNA"/>
</dbReference>
<proteinExistence type="predicted"/>
<evidence type="ECO:0000256" key="4">
    <source>
        <dbReference type="ARBA" id="ARBA00022989"/>
    </source>
</evidence>
<evidence type="ECO:0000256" key="1">
    <source>
        <dbReference type="ARBA" id="ARBA00004127"/>
    </source>
</evidence>
<reference evidence="11 13" key="2">
    <citation type="submission" date="2023-09" db="EMBL/GenBank/DDBJ databases">
        <title>Complete-Gapless Cercospora beticola genome.</title>
        <authorList>
            <person name="Wyatt N.A."/>
            <person name="Spanner R.E."/>
            <person name="Bolton M.D."/>
        </authorList>
    </citation>
    <scope>NUCLEOTIDE SEQUENCE [LARGE SCALE GENOMIC DNA]</scope>
    <source>
        <strain evidence="11">Cb09-40</strain>
    </source>
</reference>
<feature type="signal peptide" evidence="9">
    <location>
        <begin position="1"/>
        <end position="21"/>
    </location>
</feature>
<dbReference type="GO" id="GO:0000139">
    <property type="term" value="C:Golgi membrane"/>
    <property type="evidence" value="ECO:0007669"/>
    <property type="project" value="UniProtKB-SubCell"/>
</dbReference>
<dbReference type="GO" id="GO:0006829">
    <property type="term" value="P:zinc ion transport"/>
    <property type="evidence" value="ECO:0007669"/>
    <property type="project" value="InterPro"/>
</dbReference>
<feature type="compositionally biased region" description="Polar residues" evidence="7">
    <location>
        <begin position="126"/>
        <end position="137"/>
    </location>
</feature>
<feature type="transmembrane region" description="Helical" evidence="8">
    <location>
        <begin position="260"/>
        <end position="284"/>
    </location>
</feature>
<reference evidence="10 12" key="1">
    <citation type="submission" date="2015-10" db="EMBL/GenBank/DDBJ databases">
        <title>The cercosporin biosynthetic gene cluster was horizontally transferred to several fungal lineages and shown to be expanded in Cercospora beticola based on microsynteny with recipient genomes.</title>
        <authorList>
            <person name="De Jonge R."/>
            <person name="Ebert M.K."/>
            <person name="Suttle J.C."/>
            <person name="Jurick Ii W.M."/>
            <person name="Secor G.A."/>
            <person name="Thomma B.P."/>
            <person name="Van De Peer Y."/>
            <person name="Bolton M.D."/>
        </authorList>
    </citation>
    <scope>NUCLEOTIDE SEQUENCE [LARGE SCALE GENOMIC DNA]</scope>
    <source>
        <strain evidence="10 12">09-40</strain>
    </source>
</reference>
<dbReference type="OrthoDB" id="19859at2759"/>
<evidence type="ECO:0000256" key="3">
    <source>
        <dbReference type="ARBA" id="ARBA00022692"/>
    </source>
</evidence>
<evidence type="ECO:0000256" key="8">
    <source>
        <dbReference type="SAM" id="Phobius"/>
    </source>
</evidence>
<dbReference type="AlphaFoldDB" id="A0A2G5HNZ0"/>
<keyword evidence="9" id="KW-0732">Signal</keyword>
<dbReference type="InterPro" id="IPR045891">
    <property type="entry name" value="ZIP9"/>
</dbReference>
<evidence type="ECO:0000313" key="11">
    <source>
        <dbReference type="EMBL" id="WPB05462.1"/>
    </source>
</evidence>
<feature type="region of interest" description="Disordered" evidence="7">
    <location>
        <begin position="111"/>
        <end position="161"/>
    </location>
</feature>
<evidence type="ECO:0000256" key="9">
    <source>
        <dbReference type="SAM" id="SignalP"/>
    </source>
</evidence>
<feature type="transmembrane region" description="Helical" evidence="8">
    <location>
        <begin position="331"/>
        <end position="349"/>
    </location>
</feature>
<evidence type="ECO:0000313" key="13">
    <source>
        <dbReference type="Proteomes" id="UP001302367"/>
    </source>
</evidence>
<evidence type="ECO:0000313" key="10">
    <source>
        <dbReference type="EMBL" id="PIA94250.1"/>
    </source>
</evidence>
<organism evidence="10 12">
    <name type="scientific">Cercospora beticola</name>
    <name type="common">Sugarbeet leaf spot fungus</name>
    <dbReference type="NCBI Taxonomy" id="122368"/>
    <lineage>
        <taxon>Eukaryota</taxon>
        <taxon>Fungi</taxon>
        <taxon>Dikarya</taxon>
        <taxon>Ascomycota</taxon>
        <taxon>Pezizomycotina</taxon>
        <taxon>Dothideomycetes</taxon>
        <taxon>Dothideomycetidae</taxon>
        <taxon>Mycosphaerellales</taxon>
        <taxon>Mycosphaerellaceae</taxon>
        <taxon>Cercospora</taxon>
    </lineage>
</organism>
<feature type="region of interest" description="Disordered" evidence="7">
    <location>
        <begin position="210"/>
        <end position="233"/>
    </location>
</feature>
<keyword evidence="4 8" id="KW-1133">Transmembrane helix</keyword>
<evidence type="ECO:0000256" key="7">
    <source>
        <dbReference type="SAM" id="MobiDB-lite"/>
    </source>
</evidence>
<gene>
    <name evidence="10" type="ORF">CB0940_08871</name>
    <name evidence="11" type="ORF">RHO25_010114</name>
</gene>